<feature type="region of interest" description="Disordered" evidence="1">
    <location>
        <begin position="1"/>
        <end position="98"/>
    </location>
</feature>
<evidence type="ECO:0000256" key="1">
    <source>
        <dbReference type="SAM" id="MobiDB-lite"/>
    </source>
</evidence>
<dbReference type="InterPro" id="IPR012334">
    <property type="entry name" value="Pectin_lyas_fold"/>
</dbReference>
<feature type="compositionally biased region" description="Low complexity" evidence="1">
    <location>
        <begin position="25"/>
        <end position="37"/>
    </location>
</feature>
<evidence type="ECO:0008006" key="4">
    <source>
        <dbReference type="Google" id="ProtNLM"/>
    </source>
</evidence>
<feature type="compositionally biased region" description="Basic and acidic residues" evidence="1">
    <location>
        <begin position="53"/>
        <end position="79"/>
    </location>
</feature>
<feature type="region of interest" description="Disordered" evidence="1">
    <location>
        <begin position="129"/>
        <end position="157"/>
    </location>
</feature>
<name>A0A7S3KYY2_9STRA</name>
<evidence type="ECO:0000256" key="2">
    <source>
        <dbReference type="SAM" id="Phobius"/>
    </source>
</evidence>
<feature type="transmembrane region" description="Helical" evidence="2">
    <location>
        <begin position="225"/>
        <end position="249"/>
    </location>
</feature>
<dbReference type="AlphaFoldDB" id="A0A7S3KYY2"/>
<dbReference type="InterPro" id="IPR011050">
    <property type="entry name" value="Pectin_lyase_fold/virulence"/>
</dbReference>
<dbReference type="Gene3D" id="2.160.20.10">
    <property type="entry name" value="Single-stranded right-handed beta-helix, Pectin lyase-like"/>
    <property type="match status" value="1"/>
</dbReference>
<feature type="compositionally biased region" description="Basic and acidic residues" evidence="1">
    <location>
        <begin position="8"/>
        <end position="21"/>
    </location>
</feature>
<gene>
    <name evidence="3" type="ORF">ACOF00016_LOCUS3488</name>
</gene>
<dbReference type="EMBL" id="HBIM01004074">
    <property type="protein sequence ID" value="CAE0405467.1"/>
    <property type="molecule type" value="Transcribed_RNA"/>
</dbReference>
<evidence type="ECO:0000313" key="3">
    <source>
        <dbReference type="EMBL" id="CAE0405467.1"/>
    </source>
</evidence>
<proteinExistence type="predicted"/>
<protein>
    <recommendedName>
        <fullName evidence="4">Right handed beta helix domain-containing protein</fullName>
    </recommendedName>
</protein>
<feature type="compositionally biased region" description="Basic and acidic residues" evidence="1">
    <location>
        <begin position="89"/>
        <end position="98"/>
    </location>
</feature>
<keyword evidence="2" id="KW-0812">Transmembrane</keyword>
<keyword evidence="2" id="KW-0472">Membrane</keyword>
<reference evidence="3" key="1">
    <citation type="submission" date="2021-01" db="EMBL/GenBank/DDBJ databases">
        <authorList>
            <person name="Corre E."/>
            <person name="Pelletier E."/>
            <person name="Niang G."/>
            <person name="Scheremetjew M."/>
            <person name="Finn R."/>
            <person name="Kale V."/>
            <person name="Holt S."/>
            <person name="Cochrane G."/>
            <person name="Meng A."/>
            <person name="Brown T."/>
            <person name="Cohen L."/>
        </authorList>
    </citation>
    <scope>NUCLEOTIDE SEQUENCE</scope>
    <source>
        <strain evidence="3">CCMP127</strain>
    </source>
</reference>
<keyword evidence="2" id="KW-1133">Transmembrane helix</keyword>
<sequence>MADDDEKNDNTSKKDVGEKQKIALSVPMVSSSSASSPFKAKVEEESTSSASTLKEEDDAKSSAKESKEDSKSSTKESKESSILGSNRPTLERESSIEDIWTRYRENMATTTTTTDSRSEPGAYLVTPSIPYASAAPPAPTRCRRHDKVEEENNGTVMTESTSAMTGTVDASGSLPQTSINDEEEPPMEAEISLRHDGDDAPTIHKQEHWMEESTTTTTKCTAHKYIMIAIMCGFMVIVVVSIVLGMVLAKDSSATTTTTTTITPTAPTMTPTTATSTAALGCFSDSRSLTDALLERQQQQPDYDDLPFLELELCPGFTERVILNYYDNPSVGATPGLLTQSNLHIKCGPTGALEDQCVFWGRGVDYLVLNSVNSFGEAAARNVTVEGITFQGAQNSFVQMQNAGDVTFRNCLFRQSSDYIPIVVDAHGNNPIIASAGSSNSNNNNDSLAMLRQTVTFEGCIFEDLDFGPVSRFPNISTVVLATNGLNTVIFRNCIFRNNYITTKEEFSGNMITSMGAQVIVEQTCFYENSMRAGASPILLFGDSALSSFEGNNIFVDGNWSCDYVAYSEEQSIQRNATCLQHTLSADCSSGIVNFSAFW</sequence>
<accession>A0A7S3KYY2</accession>
<dbReference type="SUPFAM" id="SSF51126">
    <property type="entry name" value="Pectin lyase-like"/>
    <property type="match status" value="1"/>
</dbReference>
<organism evidence="3">
    <name type="scientific">Amphora coffeiformis</name>
    <dbReference type="NCBI Taxonomy" id="265554"/>
    <lineage>
        <taxon>Eukaryota</taxon>
        <taxon>Sar</taxon>
        <taxon>Stramenopiles</taxon>
        <taxon>Ochrophyta</taxon>
        <taxon>Bacillariophyta</taxon>
        <taxon>Bacillariophyceae</taxon>
        <taxon>Bacillariophycidae</taxon>
        <taxon>Thalassiophysales</taxon>
        <taxon>Catenulaceae</taxon>
        <taxon>Amphora</taxon>
    </lineage>
</organism>